<feature type="region of interest" description="Disordered" evidence="1">
    <location>
        <begin position="20"/>
        <end position="112"/>
    </location>
</feature>
<proteinExistence type="predicted"/>
<name>A0AAN9V7Z3_9PEZI</name>
<feature type="compositionally biased region" description="Low complexity" evidence="1">
    <location>
        <begin position="65"/>
        <end position="78"/>
    </location>
</feature>
<accession>A0AAN9V7Z3</accession>
<evidence type="ECO:0000313" key="2">
    <source>
        <dbReference type="EMBL" id="KAK7756239.1"/>
    </source>
</evidence>
<evidence type="ECO:0000256" key="1">
    <source>
        <dbReference type="SAM" id="MobiDB-lite"/>
    </source>
</evidence>
<gene>
    <name evidence="2" type="ORF">SLS62_001833</name>
</gene>
<feature type="compositionally biased region" description="Polar residues" evidence="1">
    <location>
        <begin position="31"/>
        <end position="45"/>
    </location>
</feature>
<dbReference type="Proteomes" id="UP001320420">
    <property type="component" value="Unassembled WGS sequence"/>
</dbReference>
<feature type="compositionally biased region" description="Polar residues" evidence="1">
    <location>
        <begin position="54"/>
        <end position="64"/>
    </location>
</feature>
<organism evidence="2 3">
    <name type="scientific">Diatrype stigma</name>
    <dbReference type="NCBI Taxonomy" id="117547"/>
    <lineage>
        <taxon>Eukaryota</taxon>
        <taxon>Fungi</taxon>
        <taxon>Dikarya</taxon>
        <taxon>Ascomycota</taxon>
        <taxon>Pezizomycotina</taxon>
        <taxon>Sordariomycetes</taxon>
        <taxon>Xylariomycetidae</taxon>
        <taxon>Xylariales</taxon>
        <taxon>Diatrypaceae</taxon>
        <taxon>Diatrype</taxon>
    </lineage>
</organism>
<protein>
    <submittedName>
        <fullName evidence="2">Uncharacterized protein</fullName>
    </submittedName>
</protein>
<comment type="caution">
    <text evidence="2">The sequence shown here is derived from an EMBL/GenBank/DDBJ whole genome shotgun (WGS) entry which is preliminary data.</text>
</comment>
<dbReference type="AlphaFoldDB" id="A0AAN9V7Z3"/>
<sequence length="154" mass="15961">MAAKTERRFENIDLLKSLLGDSKKETKVELSASTQKPPNYVQNPLQGHAGGGYNQNRLSGSSTTSLVPSIRSDVSSSSAPPPYQAYPPPEAGDRAHHRASTSDLPAVATNPPARIVAPRAHTMPSSAANTGLKALFQAPAALGGVQSTGGIAGY</sequence>
<reference evidence="2 3" key="1">
    <citation type="submission" date="2024-02" db="EMBL/GenBank/DDBJ databases">
        <title>De novo assembly and annotation of 12 fungi associated with fruit tree decline syndrome in Ontario, Canada.</title>
        <authorList>
            <person name="Sulman M."/>
            <person name="Ellouze W."/>
            <person name="Ilyukhin E."/>
        </authorList>
    </citation>
    <scope>NUCLEOTIDE SEQUENCE [LARGE SCALE GENOMIC DNA]</scope>
    <source>
        <strain evidence="2 3">M11/M66-122</strain>
    </source>
</reference>
<evidence type="ECO:0000313" key="3">
    <source>
        <dbReference type="Proteomes" id="UP001320420"/>
    </source>
</evidence>
<keyword evidence="3" id="KW-1185">Reference proteome</keyword>
<feature type="compositionally biased region" description="Pro residues" evidence="1">
    <location>
        <begin position="79"/>
        <end position="90"/>
    </location>
</feature>
<dbReference type="EMBL" id="JAKJXP020000008">
    <property type="protein sequence ID" value="KAK7756239.1"/>
    <property type="molecule type" value="Genomic_DNA"/>
</dbReference>